<reference evidence="3 4" key="1">
    <citation type="submission" date="2015-08" db="EMBL/GenBank/DDBJ databases">
        <title>The genome of the Asian arowana (Scleropages formosus).</title>
        <authorList>
            <person name="Tan M.H."/>
            <person name="Gan H.M."/>
            <person name="Croft L.J."/>
            <person name="Austin C.M."/>
        </authorList>
    </citation>
    <scope>NUCLEOTIDE SEQUENCE [LARGE SCALE GENOMIC DNA]</scope>
    <source>
        <strain evidence="3">Aro1</strain>
    </source>
</reference>
<gene>
    <name evidence="3" type="ORF">Z043_121140</name>
</gene>
<comment type="caution">
    <text evidence="3">The sequence shown here is derived from an EMBL/GenBank/DDBJ whole genome shotgun (WGS) entry which is preliminary data.</text>
</comment>
<sequence length="154" mass="16946">MNGRRMAAAAGGSCFWPLALAVSEPSASSSRSPGASQFGEDPADNGHTPACRPTRSVWQFSHLCRVHLIQQLLEPHAPLEVLQRAALVMHQLGMGHGAPPAEGSKARRHTWEHSWSRGPTQHEAAMRCYITWERLSDLTHPHPDSHPMAVKDPR</sequence>
<feature type="chain" id="PRO_5006142992" evidence="2">
    <location>
        <begin position="22"/>
        <end position="154"/>
    </location>
</feature>
<accession>A0A0P7TIU1</accession>
<keyword evidence="2" id="KW-0732">Signal</keyword>
<organism evidence="3 4">
    <name type="scientific">Scleropages formosus</name>
    <name type="common">Asian bonytongue</name>
    <name type="synonym">Osteoglossum formosum</name>
    <dbReference type="NCBI Taxonomy" id="113540"/>
    <lineage>
        <taxon>Eukaryota</taxon>
        <taxon>Metazoa</taxon>
        <taxon>Chordata</taxon>
        <taxon>Craniata</taxon>
        <taxon>Vertebrata</taxon>
        <taxon>Euteleostomi</taxon>
        <taxon>Actinopterygii</taxon>
        <taxon>Neopterygii</taxon>
        <taxon>Teleostei</taxon>
        <taxon>Osteoglossocephala</taxon>
        <taxon>Osteoglossomorpha</taxon>
        <taxon>Osteoglossiformes</taxon>
        <taxon>Osteoglossidae</taxon>
        <taxon>Scleropages</taxon>
    </lineage>
</organism>
<feature type="signal peptide" evidence="2">
    <location>
        <begin position="1"/>
        <end position="21"/>
    </location>
</feature>
<protein>
    <submittedName>
        <fullName evidence="3">Uncharacterized protein</fullName>
    </submittedName>
</protein>
<dbReference type="AlphaFoldDB" id="A0A0P7TIU1"/>
<dbReference type="EMBL" id="JARO02010271">
    <property type="protein sequence ID" value="KPP60824.1"/>
    <property type="molecule type" value="Genomic_DNA"/>
</dbReference>
<proteinExistence type="predicted"/>
<name>A0A0P7TIU1_SCLFO</name>
<evidence type="ECO:0000256" key="1">
    <source>
        <dbReference type="SAM" id="MobiDB-lite"/>
    </source>
</evidence>
<evidence type="ECO:0000256" key="2">
    <source>
        <dbReference type="SAM" id="SignalP"/>
    </source>
</evidence>
<evidence type="ECO:0000313" key="3">
    <source>
        <dbReference type="EMBL" id="KPP60824.1"/>
    </source>
</evidence>
<feature type="compositionally biased region" description="Low complexity" evidence="1">
    <location>
        <begin position="26"/>
        <end position="36"/>
    </location>
</feature>
<evidence type="ECO:0000313" key="4">
    <source>
        <dbReference type="Proteomes" id="UP000034805"/>
    </source>
</evidence>
<feature type="region of interest" description="Disordered" evidence="1">
    <location>
        <begin position="26"/>
        <end position="50"/>
    </location>
</feature>
<dbReference type="Proteomes" id="UP000034805">
    <property type="component" value="Unassembled WGS sequence"/>
</dbReference>